<organism evidence="7 8">
    <name type="scientific">Agaricus bisporus var. burnettii (strain JB137-S8 / ATCC MYA-4627 / FGSC 10392)</name>
    <name type="common">White button mushroom</name>
    <dbReference type="NCBI Taxonomy" id="597362"/>
    <lineage>
        <taxon>Eukaryota</taxon>
        <taxon>Fungi</taxon>
        <taxon>Dikarya</taxon>
        <taxon>Basidiomycota</taxon>
        <taxon>Agaricomycotina</taxon>
        <taxon>Agaricomycetes</taxon>
        <taxon>Agaricomycetidae</taxon>
        <taxon>Agaricales</taxon>
        <taxon>Agaricineae</taxon>
        <taxon>Agaricaceae</taxon>
        <taxon>Agaricus</taxon>
    </lineage>
</organism>
<gene>
    <name evidence="7" type="ORF">AGABI1DRAFT_41233</name>
</gene>
<dbReference type="InterPro" id="IPR007371">
    <property type="entry name" value="TPK_catalytic"/>
</dbReference>
<dbReference type="EMBL" id="JH971391">
    <property type="protein sequence ID" value="EKM78742.1"/>
    <property type="molecule type" value="Genomic_DNA"/>
</dbReference>
<dbReference type="Pfam" id="PF04263">
    <property type="entry name" value="TPK_catalytic"/>
    <property type="match status" value="1"/>
</dbReference>
<proteinExistence type="predicted"/>
<evidence type="ECO:0000256" key="1">
    <source>
        <dbReference type="ARBA" id="ARBA00022679"/>
    </source>
</evidence>
<dbReference type="NCBIfam" id="TIGR01378">
    <property type="entry name" value="thi_PPkinase"/>
    <property type="match status" value="1"/>
</dbReference>
<dbReference type="InterPro" id="IPR006282">
    <property type="entry name" value="Thi_PPkinase"/>
</dbReference>
<accession>K5X700</accession>
<dbReference type="Proteomes" id="UP000008493">
    <property type="component" value="Unassembled WGS sequence"/>
</dbReference>
<dbReference type="GeneID" id="18829398"/>
<dbReference type="GO" id="GO:0004788">
    <property type="term" value="F:thiamine diphosphokinase activity"/>
    <property type="evidence" value="ECO:0007669"/>
    <property type="project" value="InterPro"/>
</dbReference>
<dbReference type="GO" id="GO:0009229">
    <property type="term" value="P:thiamine diphosphate biosynthetic process"/>
    <property type="evidence" value="ECO:0007669"/>
    <property type="project" value="InterPro"/>
</dbReference>
<feature type="domain" description="Thiamin pyrophosphokinase catalytic" evidence="6">
    <location>
        <begin position="416"/>
        <end position="528"/>
    </location>
</feature>
<evidence type="ECO:0000259" key="6">
    <source>
        <dbReference type="Pfam" id="PF04263"/>
    </source>
</evidence>
<dbReference type="SUPFAM" id="SSF63999">
    <property type="entry name" value="Thiamin pyrophosphokinase, catalytic domain"/>
    <property type="match status" value="1"/>
</dbReference>
<keyword evidence="8" id="KW-1185">Reference proteome</keyword>
<dbReference type="GO" id="GO:0005524">
    <property type="term" value="F:ATP binding"/>
    <property type="evidence" value="ECO:0007669"/>
    <property type="project" value="UniProtKB-KW"/>
</dbReference>
<dbReference type="Gene3D" id="2.60.40.790">
    <property type="match status" value="1"/>
</dbReference>
<keyword evidence="1" id="KW-0808">Transferase</keyword>
<reference evidence="8" key="1">
    <citation type="journal article" date="2012" name="Proc. Natl. Acad. Sci. U.S.A.">
        <title>Genome sequence of the button mushroom Agaricus bisporus reveals mechanisms governing adaptation to a humic-rich ecological niche.</title>
        <authorList>
            <person name="Morin E."/>
            <person name="Kohler A."/>
            <person name="Baker A.R."/>
            <person name="Foulongne-Oriol M."/>
            <person name="Lombard V."/>
            <person name="Nagy L.G."/>
            <person name="Ohm R.A."/>
            <person name="Patyshakuliyeva A."/>
            <person name="Brun A."/>
            <person name="Aerts A.L."/>
            <person name="Bailey A.M."/>
            <person name="Billette C."/>
            <person name="Coutinho P.M."/>
            <person name="Deakin G."/>
            <person name="Doddapaneni H."/>
            <person name="Floudas D."/>
            <person name="Grimwood J."/>
            <person name="Hilden K."/>
            <person name="Kuees U."/>
            <person name="LaButti K.M."/>
            <person name="Lapidus A."/>
            <person name="Lindquist E.A."/>
            <person name="Lucas S.M."/>
            <person name="Murat C."/>
            <person name="Riley R.W."/>
            <person name="Salamov A.A."/>
            <person name="Schmutz J."/>
            <person name="Subramanian V."/>
            <person name="Woesten H.A.B."/>
            <person name="Xu J."/>
            <person name="Eastwood D.C."/>
            <person name="Foster G.D."/>
            <person name="Sonnenberg A.S."/>
            <person name="Cullen D."/>
            <person name="de Vries R.P."/>
            <person name="Lundell T."/>
            <person name="Hibbett D.S."/>
            <person name="Henrissat B."/>
            <person name="Burton K.S."/>
            <person name="Kerrigan R.W."/>
            <person name="Challen M.P."/>
            <person name="Grigoriev I.V."/>
            <person name="Martin F."/>
        </authorList>
    </citation>
    <scope>NUCLEOTIDE SEQUENCE [LARGE SCALE GENOMIC DNA]</scope>
    <source>
        <strain evidence="8">JB137-S8 / ATCC MYA-4627 / FGSC 10392</strain>
    </source>
</reference>
<evidence type="ECO:0000313" key="7">
    <source>
        <dbReference type="EMBL" id="EKM78742.1"/>
    </source>
</evidence>
<dbReference type="InterPro" id="IPR008978">
    <property type="entry name" value="HSP20-like_chaperone"/>
</dbReference>
<sequence length="569" mass="63100">LPHSTTTDDLSITIDRNYLVVGVTGQPPTIKGRLYSSVITATSLWQLEPGHRERTSSSASTTSTHSSYAYISDPDISSSFAASLESDAEDIISLSPALSSPTLSSADEPGQRTLPSLDSFHGPGSGRLLTLHLEKEQSIIWPSLIVGPAPEALAPQTTHSVVFNHSHELEHQYNMDPTSLALIGLDLFDIRRDRDEAFEYFLHVSLTHPFRPPRAWHQAHVPSATMRLVSHYLPLSGSYNLTTLPQEPAPRGTTPYYLQCIGGAPGLAQLYLEAGLLHLEGAASTLLSSSYSTLSSLRVPPHQASENGTEAWNRDRQAASNYFDRARLLQPDLDIPVLSQRAGVELEMPLLDLGGLTPESVASRESLHTDTEPPLVKRRRKGKEEESVSVVKKSDEVDGDGTWYYYIPALVVVGVWRCCADGGANRLYDVLKSVNVDCRKYLPDLIKGDLDSLREDVKHYYESQNIDIVRDTDQDSTDLMKCVQTLESKEQEKQYDIIVLGGLSGRLDQTIHTLSYLHKLRKKRKRVYAVTDDNIGWVLDSVSHPSNPSSPPHAFYIEKKKNRANITLK</sequence>
<dbReference type="GO" id="GO:0016301">
    <property type="term" value="F:kinase activity"/>
    <property type="evidence" value="ECO:0007669"/>
    <property type="project" value="UniProtKB-KW"/>
</dbReference>
<feature type="non-terminal residue" evidence="7">
    <location>
        <position position="569"/>
    </location>
</feature>
<dbReference type="GO" id="GO:0006772">
    <property type="term" value="P:thiamine metabolic process"/>
    <property type="evidence" value="ECO:0007669"/>
    <property type="project" value="InterPro"/>
</dbReference>
<dbReference type="AlphaFoldDB" id="K5X700"/>
<dbReference type="PANTHER" id="PTHR13622:SF8">
    <property type="entry name" value="THIAMIN PYROPHOSPHOKINASE 1"/>
    <property type="match status" value="1"/>
</dbReference>
<feature type="region of interest" description="Disordered" evidence="5">
    <location>
        <begin position="100"/>
        <end position="120"/>
    </location>
</feature>
<dbReference type="STRING" id="597362.K5X700"/>
<dbReference type="InParanoid" id="K5X700"/>
<keyword evidence="2" id="KW-0547">Nucleotide-binding</keyword>
<dbReference type="SUPFAM" id="SSF49764">
    <property type="entry name" value="HSP20-like chaperones"/>
    <property type="match status" value="1"/>
</dbReference>
<dbReference type="CDD" id="cd07995">
    <property type="entry name" value="TPK"/>
    <property type="match status" value="1"/>
</dbReference>
<dbReference type="PANTHER" id="PTHR13622">
    <property type="entry name" value="THIAMIN PYROPHOSPHOKINASE"/>
    <property type="match status" value="1"/>
</dbReference>
<evidence type="ECO:0000256" key="3">
    <source>
        <dbReference type="ARBA" id="ARBA00022777"/>
    </source>
</evidence>
<dbReference type="KEGG" id="abp:AGABI1DRAFT41233"/>
<evidence type="ECO:0000313" key="8">
    <source>
        <dbReference type="Proteomes" id="UP000008493"/>
    </source>
</evidence>
<dbReference type="OrthoDB" id="266138at2759"/>
<dbReference type="Gene3D" id="3.40.50.10240">
    <property type="entry name" value="Thiamin pyrophosphokinase, catalytic domain"/>
    <property type="match status" value="1"/>
</dbReference>
<keyword evidence="3" id="KW-0418">Kinase</keyword>
<feature type="region of interest" description="Disordered" evidence="5">
    <location>
        <begin position="361"/>
        <end position="387"/>
    </location>
</feature>
<keyword evidence="4" id="KW-0067">ATP-binding</keyword>
<dbReference type="HOGENOM" id="CLU_034816_0_0_1"/>
<dbReference type="eggNOG" id="KOG3153">
    <property type="taxonomic scope" value="Eukaryota"/>
</dbReference>
<evidence type="ECO:0000256" key="4">
    <source>
        <dbReference type="ARBA" id="ARBA00022840"/>
    </source>
</evidence>
<dbReference type="RefSeq" id="XP_007330349.1">
    <property type="nucleotide sequence ID" value="XM_007330287.1"/>
</dbReference>
<dbReference type="OMA" id="HQASENG"/>
<protein>
    <recommendedName>
        <fullName evidence="6">Thiamin pyrophosphokinase catalytic domain-containing protein</fullName>
    </recommendedName>
</protein>
<name>K5X700_AGABU</name>
<evidence type="ECO:0000256" key="2">
    <source>
        <dbReference type="ARBA" id="ARBA00022741"/>
    </source>
</evidence>
<evidence type="ECO:0000256" key="5">
    <source>
        <dbReference type="SAM" id="MobiDB-lite"/>
    </source>
</evidence>
<dbReference type="InterPro" id="IPR036759">
    <property type="entry name" value="TPK_catalytic_sf"/>
</dbReference>